<protein>
    <recommendedName>
        <fullName evidence="3 11">Mediator of RNA polymerase II transcription subunit 13</fullName>
    </recommendedName>
    <alternativeName>
        <fullName evidence="10 11">Mediator complex subunit 13</fullName>
    </alternativeName>
</protein>
<dbReference type="RefSeq" id="XP_015404505.1">
    <property type="nucleotide sequence ID" value="XM_015554738.1"/>
</dbReference>
<name>A0A0L1IVR5_ASPN3</name>
<keyword evidence="5 11" id="KW-0805">Transcription regulation</keyword>
<dbReference type="GO" id="GO:0016592">
    <property type="term" value="C:mediator complex"/>
    <property type="evidence" value="ECO:0007669"/>
    <property type="project" value="InterPro"/>
</dbReference>
<comment type="similarity">
    <text evidence="2 11">Belongs to the Mediator complex subunit 13 family.</text>
</comment>
<dbReference type="InterPro" id="IPR021643">
    <property type="entry name" value="Mediator_Med13_N"/>
</dbReference>
<dbReference type="InterPro" id="IPR041285">
    <property type="entry name" value="MID_MedPIWI"/>
</dbReference>
<evidence type="ECO:0000313" key="17">
    <source>
        <dbReference type="Proteomes" id="UP000037505"/>
    </source>
</evidence>
<keyword evidence="17" id="KW-1185">Reference proteome</keyword>
<evidence type="ECO:0000256" key="8">
    <source>
        <dbReference type="ARBA" id="ARBA00023242"/>
    </source>
</evidence>
<evidence type="ECO:0000259" key="15">
    <source>
        <dbReference type="Pfam" id="PF18296"/>
    </source>
</evidence>
<dbReference type="PANTHER" id="PTHR48249:SF3">
    <property type="entry name" value="MEDIATOR OF RNA POLYMERASE II TRANSCRIPTION SUBUNIT 13"/>
    <property type="match status" value="1"/>
</dbReference>
<feature type="domain" description="Mediator complex subunit Med13 C-terminal" evidence="13">
    <location>
        <begin position="1172"/>
        <end position="1485"/>
    </location>
</feature>
<dbReference type="Pfam" id="PF11597">
    <property type="entry name" value="Med13_N"/>
    <property type="match status" value="1"/>
</dbReference>
<sequence length="1496" mass="163177">MDFPGGSVTNIRVLDGFSNIYWRIYTEDPNITNLPGEAPANGFTILKHLSRLKDLELRLRNSDCLVSSYPRRLGLWVFSATPEFESVASLRSDESKGEQSRLIVGSSTLKVSASGSVTPRELVKNLSTDPQTAGSSTGSQRPQATPTSTRRVDSYSSSVAIYAAFISAITGSLNLQLIRRSSAIPLGSRTLFTVVERDYYETSRIVNDDLSSISALTTIQVQLTSAGKLTVSLQTTSQHGIAPLCRPGESPSDVCDIAPGADIWLSPSGSVARLVSTSPGPPNASSPYPSTGGIGTDNLGAAGRKQWKANVLDWLRNFGLPIDTVDETAWVEIEIWEPFYSRLAGETLRLNEDNSSTLPLKRVLWPAVYCFRRTKSASPGSSQWMESACPVVSDPLDFAENWRVVEKPKHDETSPKPPSSHPEQQSRNTEPSSATTDILEGIESLSRASEYPDLQTISLVYPTPPDGAAVMGLNLAGASDTFAEEPELVPSLLQNQNKPKYYEQFTAKDRSDADPSAGFGPLGGLAVGSGLYDTNEDDDLFGDMDERDFGTKGITDADFNFFDDPSFAAMDTDDPADDAQEMPDMANLEAAEAHPTVSEDAILEDIPAQKTPAEDLEVTQASPDEVTPKVQHEHLDAEEITEAASPYIEQNQTISPPLSPVEIKRILLPEPNGDSHVPTKGSRKQSYYNPVAFKPNMSAWDQKYGADGKFRFTTAGPSASKVYTNSDIPTVGMPRRRIKKYPTAGASAMGLDGHASPSSEGHYLQTVSDSSSDTSDDSDNSASESDAPPLLSRKRKRACSNSVSSPALSQVKSLGEGDQEIPIHRPEHSIFLGNLLSTFSDWSMTGYFSLAENRLFPVLTRKDMQIQIAQLFVDQITQSSLDHKLDGGFCLSDLEAKAYSVQSFLEEEGVLGSIERLDLNSWISLQDNEQASPAPNGTVARQPSQRKETGKGLITKLSPPHLRVRRGKEYLEALPPAISFWETFGLEPADGPKDISAYCIHPQIAADAANVFLERLGLLYASCNLGKHVRGCRSSAFEWGLCSWDVGPLDTAQFLPAMQSLKVICEELGTALLKGSPSNDSLVIYIINPFAHASALVDICSAFWCLFQKYITDTGKQQARQLNEVVLQIIPISFIMSTGSVVVPPQTQYLNLALEIYSRCPPKALQSSLVNCAPPVLLAEPLPRTISFRLASEKTSPLQEGKCLHIAYSKSQDQRWIGVAWSDNSGALQRTISYNLRYRNASAVRSISDVRSEIWVATKDIVDRIQARWKVFVVSTEPVDQDEVDAWTGFIEQYNKANSIPLELTILSVNTAPDLYIEPPFLPMSMSVFNPQTSSTPVATPNASGNVFSPDQWGTAPTPPSGGNAPANASTPTEPTLEAESESVLTDICDESWGVVLSHRLNNSPHLTEYRPALASGYLLRRKGDTDGDGVYAMTLNLIYTQRPSSCETILRETLGMYRDLGTLARARGTRTVQRNTLPWHIATAVRAQELLSHVL</sequence>
<evidence type="ECO:0000256" key="5">
    <source>
        <dbReference type="ARBA" id="ARBA00023015"/>
    </source>
</evidence>
<comment type="function">
    <text evidence="9 11">Component of the SRB8-11 complex. The SRB8-11 complex is a regulatory module of the Mediator complex which is itself involved in regulation of basal and activated RNA polymerase II-dependent transcription. The SRB8-11 complex may be involved in the transcriptional repression of a subset of genes regulated by Mediator. It may inhibit the association of the Mediator complex with RNA polymerase II to form the holoenzyme complex.</text>
</comment>
<evidence type="ECO:0000256" key="6">
    <source>
        <dbReference type="ARBA" id="ARBA00023159"/>
    </source>
</evidence>
<feature type="domain" description="MID" evidence="15">
    <location>
        <begin position="993"/>
        <end position="1162"/>
    </location>
</feature>
<feature type="compositionally biased region" description="Polar residues" evidence="12">
    <location>
        <begin position="799"/>
        <end position="812"/>
    </location>
</feature>
<feature type="compositionally biased region" description="Polar residues" evidence="12">
    <location>
        <begin position="1332"/>
        <end position="1349"/>
    </location>
</feature>
<keyword evidence="6 11" id="KW-0010">Activator</keyword>
<keyword evidence="4 11" id="KW-0678">Repressor</keyword>
<dbReference type="PANTHER" id="PTHR48249">
    <property type="entry name" value="MEDIATOR OF RNA POLYMERASE II TRANSCRIPTION SUBUNIT 13"/>
    <property type="match status" value="1"/>
</dbReference>
<feature type="compositionally biased region" description="Polar residues" evidence="12">
    <location>
        <begin position="928"/>
        <end position="943"/>
    </location>
</feature>
<accession>A0A0L1IVR5</accession>
<evidence type="ECO:0000256" key="12">
    <source>
        <dbReference type="SAM" id="MobiDB-lite"/>
    </source>
</evidence>
<evidence type="ECO:0000256" key="4">
    <source>
        <dbReference type="ARBA" id="ARBA00022491"/>
    </source>
</evidence>
<evidence type="ECO:0000256" key="2">
    <source>
        <dbReference type="ARBA" id="ARBA00009354"/>
    </source>
</evidence>
<dbReference type="GO" id="GO:0003713">
    <property type="term" value="F:transcription coactivator activity"/>
    <property type="evidence" value="ECO:0007669"/>
    <property type="project" value="TreeGrafter"/>
</dbReference>
<dbReference type="GO" id="GO:0045944">
    <property type="term" value="P:positive regulation of transcription by RNA polymerase II"/>
    <property type="evidence" value="ECO:0007669"/>
    <property type="project" value="TreeGrafter"/>
</dbReference>
<feature type="region of interest" description="Disordered" evidence="12">
    <location>
        <begin position="1332"/>
        <end position="1380"/>
    </location>
</feature>
<evidence type="ECO:0000256" key="11">
    <source>
        <dbReference type="RuleBase" id="RU364134"/>
    </source>
</evidence>
<feature type="region of interest" description="Disordered" evidence="12">
    <location>
        <begin position="408"/>
        <end position="436"/>
    </location>
</feature>
<feature type="domain" description="Mediator complex subunit Med13 N-terminal" evidence="14">
    <location>
        <begin position="1"/>
        <end position="374"/>
    </location>
</feature>
<feature type="region of interest" description="Disordered" evidence="12">
    <location>
        <begin position="275"/>
        <end position="297"/>
    </location>
</feature>
<dbReference type="Pfam" id="PF18296">
    <property type="entry name" value="MID_MedPIWI"/>
    <property type="match status" value="1"/>
</dbReference>
<dbReference type="EMBL" id="JNOM01000259">
    <property type="protein sequence ID" value="KNG83582.1"/>
    <property type="molecule type" value="Genomic_DNA"/>
</dbReference>
<evidence type="ECO:0000259" key="14">
    <source>
        <dbReference type="Pfam" id="PF11597"/>
    </source>
</evidence>
<comment type="subcellular location">
    <subcellularLocation>
        <location evidence="1 11">Nucleus</location>
    </subcellularLocation>
</comment>
<dbReference type="InterPro" id="IPR051139">
    <property type="entry name" value="Mediator_complx_sub13"/>
</dbReference>
<organism evidence="16 17">
    <name type="scientific">Aspergillus nomiae NRRL (strain ATCC 15546 / NRRL 13137 / CBS 260.88 / M93)</name>
    <dbReference type="NCBI Taxonomy" id="1509407"/>
    <lineage>
        <taxon>Eukaryota</taxon>
        <taxon>Fungi</taxon>
        <taxon>Dikarya</taxon>
        <taxon>Ascomycota</taxon>
        <taxon>Pezizomycotina</taxon>
        <taxon>Eurotiomycetes</taxon>
        <taxon>Eurotiomycetidae</taxon>
        <taxon>Eurotiales</taxon>
        <taxon>Aspergillaceae</taxon>
        <taxon>Aspergillus</taxon>
        <taxon>Aspergillus subgen. Circumdati</taxon>
    </lineage>
</organism>
<comment type="subunit">
    <text evidence="11">Component of the SRB8-11 complex, which itself associates with the Mediator complex.</text>
</comment>
<feature type="compositionally biased region" description="Polar residues" evidence="12">
    <location>
        <begin position="421"/>
        <end position="436"/>
    </location>
</feature>
<gene>
    <name evidence="16" type="ORF">ANOM_009482</name>
</gene>
<evidence type="ECO:0000256" key="7">
    <source>
        <dbReference type="ARBA" id="ARBA00023163"/>
    </source>
</evidence>
<dbReference type="STRING" id="1509407.A0A0L1IVR5"/>
<evidence type="ECO:0000313" key="16">
    <source>
        <dbReference type="EMBL" id="KNG83582.1"/>
    </source>
</evidence>
<evidence type="ECO:0000256" key="3">
    <source>
        <dbReference type="ARBA" id="ARBA00019618"/>
    </source>
</evidence>
<feature type="compositionally biased region" description="Polar residues" evidence="12">
    <location>
        <begin position="125"/>
        <end position="151"/>
    </location>
</feature>
<evidence type="ECO:0000256" key="10">
    <source>
        <dbReference type="ARBA" id="ARBA00032008"/>
    </source>
</evidence>
<feature type="region of interest" description="Disordered" evidence="12">
    <location>
        <begin position="928"/>
        <end position="952"/>
    </location>
</feature>
<dbReference type="Proteomes" id="UP000037505">
    <property type="component" value="Unassembled WGS sequence"/>
</dbReference>
<feature type="region of interest" description="Disordered" evidence="12">
    <location>
        <begin position="746"/>
        <end position="815"/>
    </location>
</feature>
<proteinExistence type="inferred from homology"/>
<comment type="caution">
    <text evidence="16">The sequence shown here is derived from an EMBL/GenBank/DDBJ whole genome shotgun (WGS) entry which is preliminary data.</text>
</comment>
<keyword evidence="7 11" id="KW-0804">Transcription</keyword>
<dbReference type="GeneID" id="26811286"/>
<feature type="region of interest" description="Disordered" evidence="12">
    <location>
        <begin position="120"/>
        <end position="151"/>
    </location>
</feature>
<dbReference type="OrthoDB" id="103819at2759"/>
<evidence type="ECO:0000259" key="13">
    <source>
        <dbReference type="Pfam" id="PF06333"/>
    </source>
</evidence>
<dbReference type="Pfam" id="PF06333">
    <property type="entry name" value="Med13_C"/>
    <property type="match status" value="1"/>
</dbReference>
<evidence type="ECO:0000256" key="1">
    <source>
        <dbReference type="ARBA" id="ARBA00004123"/>
    </source>
</evidence>
<evidence type="ECO:0000256" key="9">
    <source>
        <dbReference type="ARBA" id="ARBA00025661"/>
    </source>
</evidence>
<reference evidence="16 17" key="1">
    <citation type="submission" date="2014-06" db="EMBL/GenBank/DDBJ databases">
        <title>The Genome of the Aflatoxigenic Filamentous Fungus Aspergillus nomius.</title>
        <authorList>
            <person name="Moore M.G."/>
            <person name="Shannon B.M."/>
            <person name="Brian M.M."/>
        </authorList>
    </citation>
    <scope>NUCLEOTIDE SEQUENCE [LARGE SCALE GENOMIC DNA]</scope>
    <source>
        <strain evidence="16 17">NRRL 13137</strain>
    </source>
</reference>
<dbReference type="InterPro" id="IPR009401">
    <property type="entry name" value="Med13_C"/>
</dbReference>
<keyword evidence="8 11" id="KW-0539">Nucleus</keyword>